<proteinExistence type="predicted"/>
<dbReference type="AlphaFoldDB" id="F4W5J3"/>
<protein>
    <submittedName>
        <fullName evidence="1">Uncharacterized protein</fullName>
    </submittedName>
</protein>
<accession>F4W5J3</accession>
<gene>
    <name evidence="1" type="ORF">G5I_00690</name>
</gene>
<dbReference type="Proteomes" id="UP000007755">
    <property type="component" value="Unassembled WGS sequence"/>
</dbReference>
<reference evidence="1" key="1">
    <citation type="submission" date="2011-02" db="EMBL/GenBank/DDBJ databases">
        <title>The genome of the leaf-cutting ant Acromyrmex echinatior suggests key adaptations to social evolution and fungus farming.</title>
        <authorList>
            <person name="Nygaard S."/>
            <person name="Zhang G."/>
        </authorList>
    </citation>
    <scope>NUCLEOTIDE SEQUENCE</scope>
</reference>
<dbReference type="EMBL" id="GL887655">
    <property type="protein sequence ID" value="EGI70490.1"/>
    <property type="molecule type" value="Genomic_DNA"/>
</dbReference>
<sequence>MRRFPSTKTWICTQRALRIRPWGRMHHLVPRERTASSRRMRVAAYELAGAGDATDHGKKWDVVTTYEANPRDVGSSEWGELGRFIAACSRVSHQMSSDHVPHPRPRPFGVTLGGVYAYRSTPRNAHRGPSRRFLAADVPRQPTGQPGPVRFHGVALRLRRTTPASTSAAKDSTRYFRPDRGLTSTTETHPMYCRRFENVSDLCMAPKERLTDRRSENM</sequence>
<dbReference type="InParanoid" id="F4W5J3"/>
<organism evidence="2">
    <name type="scientific">Acromyrmex echinatior</name>
    <name type="common">Panamanian leafcutter ant</name>
    <name type="synonym">Acromyrmex octospinosus echinatior</name>
    <dbReference type="NCBI Taxonomy" id="103372"/>
    <lineage>
        <taxon>Eukaryota</taxon>
        <taxon>Metazoa</taxon>
        <taxon>Ecdysozoa</taxon>
        <taxon>Arthropoda</taxon>
        <taxon>Hexapoda</taxon>
        <taxon>Insecta</taxon>
        <taxon>Pterygota</taxon>
        <taxon>Neoptera</taxon>
        <taxon>Endopterygota</taxon>
        <taxon>Hymenoptera</taxon>
        <taxon>Apocrita</taxon>
        <taxon>Aculeata</taxon>
        <taxon>Formicoidea</taxon>
        <taxon>Formicidae</taxon>
        <taxon>Myrmicinae</taxon>
        <taxon>Acromyrmex</taxon>
    </lineage>
</organism>
<evidence type="ECO:0000313" key="2">
    <source>
        <dbReference type="Proteomes" id="UP000007755"/>
    </source>
</evidence>
<name>F4W5J3_ACREC</name>
<keyword evidence="2" id="KW-1185">Reference proteome</keyword>
<evidence type="ECO:0000313" key="1">
    <source>
        <dbReference type="EMBL" id="EGI70490.1"/>
    </source>
</evidence>